<name>A0A5N7D4V0_9EURO</name>
<dbReference type="GeneID" id="43672562"/>
<proteinExistence type="predicted"/>
<feature type="compositionally biased region" description="Polar residues" evidence="1">
    <location>
        <begin position="25"/>
        <end position="43"/>
    </location>
</feature>
<feature type="region of interest" description="Disordered" evidence="1">
    <location>
        <begin position="1"/>
        <end position="73"/>
    </location>
</feature>
<feature type="region of interest" description="Disordered" evidence="1">
    <location>
        <begin position="221"/>
        <end position="257"/>
    </location>
</feature>
<feature type="region of interest" description="Disordered" evidence="1">
    <location>
        <begin position="175"/>
        <end position="196"/>
    </location>
</feature>
<reference evidence="2 3" key="1">
    <citation type="submission" date="2019-04" db="EMBL/GenBank/DDBJ databases">
        <authorList>
            <consortium name="DOE Joint Genome Institute"/>
            <person name="Mondo S."/>
            <person name="Kjaerbolling I."/>
            <person name="Vesth T."/>
            <person name="Frisvad J.C."/>
            <person name="Nybo J.L."/>
            <person name="Theobald S."/>
            <person name="Kildgaard S."/>
            <person name="Isbrandt T."/>
            <person name="Kuo A."/>
            <person name="Sato A."/>
            <person name="Lyhne E.K."/>
            <person name="Kogle M.E."/>
            <person name="Wiebenga A."/>
            <person name="Kun R.S."/>
            <person name="Lubbers R.J."/>
            <person name="Makela M.R."/>
            <person name="Barry K."/>
            <person name="Chovatia M."/>
            <person name="Clum A."/>
            <person name="Daum C."/>
            <person name="Haridas S."/>
            <person name="He G."/>
            <person name="LaButti K."/>
            <person name="Lipzen A."/>
            <person name="Riley R."/>
            <person name="Salamov A."/>
            <person name="Simmons B.A."/>
            <person name="Magnuson J.K."/>
            <person name="Henrissat B."/>
            <person name="Mortensen U.H."/>
            <person name="Larsen T.O."/>
            <person name="Devries R.P."/>
            <person name="Grigoriev I.V."/>
            <person name="Machida M."/>
            <person name="Baker S.E."/>
            <person name="Andersen M.R."/>
            <person name="Cantor M.N."/>
            <person name="Hua S.X."/>
        </authorList>
    </citation>
    <scope>NUCLEOTIDE SEQUENCE [LARGE SCALE GENOMIC DNA]</scope>
    <source>
        <strain evidence="2 3">CBS 119388</strain>
    </source>
</reference>
<dbReference type="EMBL" id="ML736808">
    <property type="protein sequence ID" value="KAE8400903.1"/>
    <property type="molecule type" value="Genomic_DNA"/>
</dbReference>
<dbReference type="RefSeq" id="XP_031938222.1">
    <property type="nucleotide sequence ID" value="XM_032087871.1"/>
</dbReference>
<dbReference type="OrthoDB" id="4499406at2759"/>
<gene>
    <name evidence="2" type="ORF">BDV37DRAFT_286136</name>
</gene>
<dbReference type="InterPro" id="IPR022190">
    <property type="entry name" value="DUF3716"/>
</dbReference>
<feature type="compositionally biased region" description="Polar residues" evidence="1">
    <location>
        <begin position="228"/>
        <end position="238"/>
    </location>
</feature>
<keyword evidence="3" id="KW-1185">Reference proteome</keyword>
<feature type="compositionally biased region" description="Polar residues" evidence="1">
    <location>
        <begin position="177"/>
        <end position="196"/>
    </location>
</feature>
<accession>A0A5N7D4V0</accession>
<dbReference type="Pfam" id="PF12511">
    <property type="entry name" value="DUF3716"/>
    <property type="match status" value="1"/>
</dbReference>
<evidence type="ECO:0000313" key="3">
    <source>
        <dbReference type="Proteomes" id="UP000325579"/>
    </source>
</evidence>
<protein>
    <submittedName>
        <fullName evidence="2">Uncharacterized protein</fullName>
    </submittedName>
</protein>
<evidence type="ECO:0000313" key="2">
    <source>
        <dbReference type="EMBL" id="KAE8400903.1"/>
    </source>
</evidence>
<dbReference type="Proteomes" id="UP000325579">
    <property type="component" value="Unassembled WGS sequence"/>
</dbReference>
<evidence type="ECO:0000256" key="1">
    <source>
        <dbReference type="SAM" id="MobiDB-lite"/>
    </source>
</evidence>
<organism evidence="2 3">
    <name type="scientific">Aspergillus pseudonomiae</name>
    <dbReference type="NCBI Taxonomy" id="1506151"/>
    <lineage>
        <taxon>Eukaryota</taxon>
        <taxon>Fungi</taxon>
        <taxon>Dikarya</taxon>
        <taxon>Ascomycota</taxon>
        <taxon>Pezizomycotina</taxon>
        <taxon>Eurotiomycetes</taxon>
        <taxon>Eurotiomycetidae</taxon>
        <taxon>Eurotiales</taxon>
        <taxon>Aspergillaceae</taxon>
        <taxon>Aspergillus</taxon>
        <taxon>Aspergillus subgen. Circumdati</taxon>
    </lineage>
</organism>
<dbReference type="AlphaFoldDB" id="A0A5N7D4V0"/>
<sequence>MPIMNPEPMDTKQKRKPEHNPKDAPSSNISTPRPEQRATSTPTRKAKRSKQAPDTPAVLGLGPHDLPDAGPNPNPAIEYYLNLPVQRTLDWQTDRNNRPVVRELTNNLSRLAAFVQTRGTVASEPCTFCKEHLGVWKACIIGSDTTADTKIHGSCANCRFSRRYTCAHRIHCESSEDIGSSSGTREGTDPLSQPVASQEIHIARPVSDEEAEQFLLLLQPSSSQGQSDPSTQGPTNVQESEHSKSVTWAKGPEPGRTMTCMTAASSEDGRVKCRHDGKAIPFPLRPEAFHNLPLLRQALLDMTQHYDVIRRRIEQIEGTEPNRSTVNPWDLVKSG</sequence>